<evidence type="ECO:0000313" key="4">
    <source>
        <dbReference type="Proteomes" id="UP000275078"/>
    </source>
</evidence>
<keyword evidence="4" id="KW-1185">Reference proteome</keyword>
<gene>
    <name evidence="3" type="ORF">BJ508DRAFT_327798</name>
</gene>
<evidence type="ECO:0000313" key="3">
    <source>
        <dbReference type="EMBL" id="RPA79941.1"/>
    </source>
</evidence>
<evidence type="ECO:0000256" key="1">
    <source>
        <dbReference type="SAM" id="MobiDB-lite"/>
    </source>
</evidence>
<dbReference type="STRING" id="1160509.A0A3N4I700"/>
<feature type="transmembrane region" description="Helical" evidence="2">
    <location>
        <begin position="261"/>
        <end position="282"/>
    </location>
</feature>
<reference evidence="3 4" key="1">
    <citation type="journal article" date="2018" name="Nat. Ecol. Evol.">
        <title>Pezizomycetes genomes reveal the molecular basis of ectomycorrhizal truffle lifestyle.</title>
        <authorList>
            <person name="Murat C."/>
            <person name="Payen T."/>
            <person name="Noel B."/>
            <person name="Kuo A."/>
            <person name="Morin E."/>
            <person name="Chen J."/>
            <person name="Kohler A."/>
            <person name="Krizsan K."/>
            <person name="Balestrini R."/>
            <person name="Da Silva C."/>
            <person name="Montanini B."/>
            <person name="Hainaut M."/>
            <person name="Levati E."/>
            <person name="Barry K.W."/>
            <person name="Belfiori B."/>
            <person name="Cichocki N."/>
            <person name="Clum A."/>
            <person name="Dockter R.B."/>
            <person name="Fauchery L."/>
            <person name="Guy J."/>
            <person name="Iotti M."/>
            <person name="Le Tacon F."/>
            <person name="Lindquist E.A."/>
            <person name="Lipzen A."/>
            <person name="Malagnac F."/>
            <person name="Mello A."/>
            <person name="Molinier V."/>
            <person name="Miyauchi S."/>
            <person name="Poulain J."/>
            <person name="Riccioni C."/>
            <person name="Rubini A."/>
            <person name="Sitrit Y."/>
            <person name="Splivallo R."/>
            <person name="Traeger S."/>
            <person name="Wang M."/>
            <person name="Zifcakova L."/>
            <person name="Wipf D."/>
            <person name="Zambonelli A."/>
            <person name="Paolocci F."/>
            <person name="Nowrousian M."/>
            <person name="Ottonello S."/>
            <person name="Baldrian P."/>
            <person name="Spatafora J.W."/>
            <person name="Henrissat B."/>
            <person name="Nagy L.G."/>
            <person name="Aury J.M."/>
            <person name="Wincker P."/>
            <person name="Grigoriev I.V."/>
            <person name="Bonfante P."/>
            <person name="Martin F.M."/>
        </authorList>
    </citation>
    <scope>NUCLEOTIDE SEQUENCE [LARGE SCALE GENOMIC DNA]</scope>
    <source>
        <strain evidence="3 4">RN42</strain>
    </source>
</reference>
<dbReference type="Proteomes" id="UP000275078">
    <property type="component" value="Unassembled WGS sequence"/>
</dbReference>
<keyword evidence="2" id="KW-0472">Membrane</keyword>
<feature type="region of interest" description="Disordered" evidence="1">
    <location>
        <begin position="95"/>
        <end position="115"/>
    </location>
</feature>
<keyword evidence="2" id="KW-0812">Transmembrane</keyword>
<name>A0A3N4I700_ASCIM</name>
<dbReference type="AlphaFoldDB" id="A0A3N4I700"/>
<dbReference type="EMBL" id="ML119693">
    <property type="protein sequence ID" value="RPA79941.1"/>
    <property type="molecule type" value="Genomic_DNA"/>
</dbReference>
<accession>A0A3N4I700</accession>
<keyword evidence="2" id="KW-1133">Transmembrane helix</keyword>
<protein>
    <submittedName>
        <fullName evidence="3">Uncharacterized protein</fullName>
    </submittedName>
</protein>
<proteinExistence type="predicted"/>
<organism evidence="3 4">
    <name type="scientific">Ascobolus immersus RN42</name>
    <dbReference type="NCBI Taxonomy" id="1160509"/>
    <lineage>
        <taxon>Eukaryota</taxon>
        <taxon>Fungi</taxon>
        <taxon>Dikarya</taxon>
        <taxon>Ascomycota</taxon>
        <taxon>Pezizomycotina</taxon>
        <taxon>Pezizomycetes</taxon>
        <taxon>Pezizales</taxon>
        <taxon>Ascobolaceae</taxon>
        <taxon>Ascobolus</taxon>
    </lineage>
</organism>
<sequence length="377" mass="40898">MPYQFICTDLSALSPIGLLALANLPTIAKRVAIAGNASYLDILILCPGIQLELDAPELAKGEIPACAAMVTPWVGRAGQLTFLEIEGMQEDTDTGKRGAEGLGKHGGTGHVRPKMARKTATGWSGTQGNGFISDILHDIICPALSISAILRLAYLEDWNALGACGALMAARAMNVLVIKRRARSGAEWKGEPEPGVWGALFVLLSQDKWVILEGLVDHLKATASGYWLGEASALDQTLTTIAKMLVYLAPALLFASKPEGALIFLALLSITTACLALSNTLATNITMHGHRIRESFQPIRYKRRLHLLNDPLIQFYCNEEELRTGNGQIAVAERSSPKEEAQKDEDVKGKRPSWMFQMGMELSSKSALYTQPDLVIM</sequence>
<evidence type="ECO:0000256" key="2">
    <source>
        <dbReference type="SAM" id="Phobius"/>
    </source>
</evidence>
<dbReference type="OrthoDB" id="2956246at2759"/>